<comment type="caution">
    <text evidence="1">The sequence shown here is derived from an EMBL/GenBank/DDBJ whole genome shotgun (WGS) entry which is preliminary data.</text>
</comment>
<evidence type="ECO:0000313" key="1">
    <source>
        <dbReference type="EMBL" id="MFC6714720.1"/>
    </source>
</evidence>
<proteinExistence type="predicted"/>
<accession>A0ABW2AW87</accession>
<name>A0ABW2AW87_9MICO</name>
<evidence type="ECO:0000313" key="2">
    <source>
        <dbReference type="Proteomes" id="UP001596356"/>
    </source>
</evidence>
<keyword evidence="2" id="KW-1185">Reference proteome</keyword>
<dbReference type="Proteomes" id="UP001596356">
    <property type="component" value="Unassembled WGS sequence"/>
</dbReference>
<dbReference type="EMBL" id="JBHSWJ010000002">
    <property type="protein sequence ID" value="MFC6714720.1"/>
    <property type="molecule type" value="Genomic_DNA"/>
</dbReference>
<organism evidence="1 2">
    <name type="scientific">Branchiibius cervicis</name>
    <dbReference type="NCBI Taxonomy" id="908252"/>
    <lineage>
        <taxon>Bacteria</taxon>
        <taxon>Bacillati</taxon>
        <taxon>Actinomycetota</taxon>
        <taxon>Actinomycetes</taxon>
        <taxon>Micrococcales</taxon>
        <taxon>Dermacoccaceae</taxon>
        <taxon>Branchiibius</taxon>
    </lineage>
</organism>
<sequence length="499" mass="54387">MAPDRDERAPYLCAETLLTLIQNNYVAPADLDDLRSPKRQLFAVRSLALGVNFLGGRRNERAADGGTTPEDYGEMLAKGSDLRGSANLALAQQALQGLVDPETERGEQAGSKLLRPFHESLLWFDARRSGRNSSLYTVRKVHMRGTGITLARMLLDPPDPDSARLGQVTVKAIKQALTAPTPLALISDVLENALPPDQVYTNRPIDIEKDEKDAWTLGADPRLAELCSRLCRHAEGVMLQGHASDPAKLWQLRCILALDFAVHILRTAWEATATPDEDRFLLLSFGGAPRAGDALRQKSEDSYARARIRLGEATVATLGQRMKELKTDPSVKGFAGEFRDAALRSDTDSVASQLEALPVDAPDSEYARLARVAAEVSTSYGRGSEDGFRVLLESVGMVSGGSRYRYLTAGTDLLAAMVGALSAQMPMSSRDFMNEVRKEWGLVINLESAADTSLRDQLDGADLARNVRLAERLMSDAGLALGLSDRTTIVGERADRRQP</sequence>
<dbReference type="RefSeq" id="WP_377823326.1">
    <property type="nucleotide sequence ID" value="NZ_JBHSWJ010000002.1"/>
</dbReference>
<protein>
    <submittedName>
        <fullName evidence="1">Uncharacterized protein</fullName>
    </submittedName>
</protein>
<reference evidence="2" key="1">
    <citation type="journal article" date="2019" name="Int. J. Syst. Evol. Microbiol.">
        <title>The Global Catalogue of Microorganisms (GCM) 10K type strain sequencing project: providing services to taxonomists for standard genome sequencing and annotation.</title>
        <authorList>
            <consortium name="The Broad Institute Genomics Platform"/>
            <consortium name="The Broad Institute Genome Sequencing Center for Infectious Disease"/>
            <person name="Wu L."/>
            <person name="Ma J."/>
        </authorList>
    </citation>
    <scope>NUCLEOTIDE SEQUENCE [LARGE SCALE GENOMIC DNA]</scope>
    <source>
        <strain evidence="2">NBRC 106593</strain>
    </source>
</reference>
<gene>
    <name evidence="1" type="ORF">ACFQBT_13215</name>
</gene>